<protein>
    <recommendedName>
        <fullName evidence="1">non-specific serine/threonine protein kinase</fullName>
        <ecNumber evidence="1">2.7.11.1</ecNumber>
    </recommendedName>
</protein>
<keyword evidence="2 8" id="KW-0723">Serine/threonine-protein kinase</keyword>
<comment type="similarity">
    <text evidence="8">Belongs to the protein kinase superfamily.</text>
</comment>
<evidence type="ECO:0000256" key="7">
    <source>
        <dbReference type="PROSITE-ProRule" id="PRU10141"/>
    </source>
</evidence>
<evidence type="ECO:0000256" key="2">
    <source>
        <dbReference type="ARBA" id="ARBA00022527"/>
    </source>
</evidence>
<dbReference type="Proteomes" id="UP001608902">
    <property type="component" value="Unassembled WGS sequence"/>
</dbReference>
<dbReference type="PROSITE" id="PS00107">
    <property type="entry name" value="PROTEIN_KINASE_ATP"/>
    <property type="match status" value="1"/>
</dbReference>
<dbReference type="InterPro" id="IPR008271">
    <property type="entry name" value="Ser/Thr_kinase_AS"/>
</dbReference>
<dbReference type="AlphaFoldDB" id="A0ABD6EFY4"/>
<sequence length="204" mass="24096">MLDKYTDERHLLYLDQPSSSHWVKDNFVIGDILGSGTFGTVYSVECRRRPGKIYAMKELTRNSLPKYIATELRILQQCGGVHNVMRMHAAHRDKDRVFIVMDYFEHSNIKDVIQTITIQEITEYMRNLLLALRYLHAKGIIHRDIKPSNFLYDRTRNRFSLIDFGLCQETVSSLSYRKRSSNDKTVCSQFLVTFFDRFHWLMSE</sequence>
<dbReference type="GO" id="GO:0005524">
    <property type="term" value="F:ATP binding"/>
    <property type="evidence" value="ECO:0007669"/>
    <property type="project" value="UniProtKB-UniRule"/>
</dbReference>
<evidence type="ECO:0000313" key="10">
    <source>
        <dbReference type="EMBL" id="MFH4978893.1"/>
    </source>
</evidence>
<dbReference type="PROSITE" id="PS50011">
    <property type="entry name" value="PROTEIN_KINASE_DOM"/>
    <property type="match status" value="1"/>
</dbReference>
<keyword evidence="4 7" id="KW-0547">Nucleotide-binding</keyword>
<dbReference type="PANTHER" id="PTHR44167">
    <property type="entry name" value="OVARIAN-SPECIFIC SERINE/THREONINE-PROTEIN KINASE LOK-RELATED"/>
    <property type="match status" value="1"/>
</dbReference>
<keyword evidence="11" id="KW-1185">Reference proteome</keyword>
<dbReference type="InterPro" id="IPR011009">
    <property type="entry name" value="Kinase-like_dom_sf"/>
</dbReference>
<dbReference type="SMART" id="SM00220">
    <property type="entry name" value="S_TKc"/>
    <property type="match status" value="1"/>
</dbReference>
<dbReference type="PROSITE" id="PS00108">
    <property type="entry name" value="PROTEIN_KINASE_ST"/>
    <property type="match status" value="1"/>
</dbReference>
<evidence type="ECO:0000256" key="4">
    <source>
        <dbReference type="ARBA" id="ARBA00022741"/>
    </source>
</evidence>
<evidence type="ECO:0000256" key="6">
    <source>
        <dbReference type="ARBA" id="ARBA00022840"/>
    </source>
</evidence>
<keyword evidence="5" id="KW-0418">Kinase</keyword>
<dbReference type="SUPFAM" id="SSF56112">
    <property type="entry name" value="Protein kinase-like (PK-like)"/>
    <property type="match status" value="1"/>
</dbReference>
<evidence type="ECO:0000313" key="11">
    <source>
        <dbReference type="Proteomes" id="UP001608902"/>
    </source>
</evidence>
<organism evidence="10 11">
    <name type="scientific">Gnathostoma spinigerum</name>
    <dbReference type="NCBI Taxonomy" id="75299"/>
    <lineage>
        <taxon>Eukaryota</taxon>
        <taxon>Metazoa</taxon>
        <taxon>Ecdysozoa</taxon>
        <taxon>Nematoda</taxon>
        <taxon>Chromadorea</taxon>
        <taxon>Rhabditida</taxon>
        <taxon>Spirurina</taxon>
        <taxon>Gnathostomatomorpha</taxon>
        <taxon>Gnathostomatoidea</taxon>
        <taxon>Gnathostomatidae</taxon>
        <taxon>Gnathostoma</taxon>
    </lineage>
</organism>
<proteinExistence type="inferred from homology"/>
<dbReference type="PANTHER" id="PTHR44167:SF23">
    <property type="entry name" value="CDC7 KINASE, ISOFORM A-RELATED"/>
    <property type="match status" value="1"/>
</dbReference>
<dbReference type="Gene3D" id="1.10.510.10">
    <property type="entry name" value="Transferase(Phosphotransferase) domain 1"/>
    <property type="match status" value="1"/>
</dbReference>
<dbReference type="GO" id="GO:0004674">
    <property type="term" value="F:protein serine/threonine kinase activity"/>
    <property type="evidence" value="ECO:0007669"/>
    <property type="project" value="UniProtKB-KW"/>
</dbReference>
<reference evidence="10 11" key="1">
    <citation type="submission" date="2024-08" db="EMBL/GenBank/DDBJ databases">
        <title>Gnathostoma spinigerum genome.</title>
        <authorList>
            <person name="Gonzalez-Bertolin B."/>
            <person name="Monzon S."/>
            <person name="Zaballos A."/>
            <person name="Jimenez P."/>
            <person name="Dekumyoy P."/>
            <person name="Varona S."/>
            <person name="Cuesta I."/>
            <person name="Sumanam S."/>
            <person name="Adisakwattana P."/>
            <person name="Gasser R.B."/>
            <person name="Hernandez-Gonzalez A."/>
            <person name="Young N.D."/>
            <person name="Perteguer M.J."/>
        </authorList>
    </citation>
    <scope>NUCLEOTIDE SEQUENCE [LARGE SCALE GENOMIC DNA]</scope>
    <source>
        <strain evidence="10">AL3</strain>
        <tissue evidence="10">Liver</tissue>
    </source>
</reference>
<dbReference type="EMBL" id="JBGFUD010003633">
    <property type="protein sequence ID" value="MFH4978893.1"/>
    <property type="molecule type" value="Genomic_DNA"/>
</dbReference>
<keyword evidence="3" id="KW-0808">Transferase</keyword>
<comment type="caution">
    <text evidence="10">The sequence shown here is derived from an EMBL/GenBank/DDBJ whole genome shotgun (WGS) entry which is preliminary data.</text>
</comment>
<dbReference type="InterPro" id="IPR017441">
    <property type="entry name" value="Protein_kinase_ATP_BS"/>
</dbReference>
<gene>
    <name evidence="10" type="ORF">AB6A40_005602</name>
</gene>
<feature type="domain" description="Protein kinase" evidence="9">
    <location>
        <begin position="27"/>
        <end position="204"/>
    </location>
</feature>
<name>A0ABD6EFY4_9BILA</name>
<evidence type="ECO:0000259" key="9">
    <source>
        <dbReference type="PROSITE" id="PS50011"/>
    </source>
</evidence>
<evidence type="ECO:0000256" key="5">
    <source>
        <dbReference type="ARBA" id="ARBA00022777"/>
    </source>
</evidence>
<keyword evidence="6 7" id="KW-0067">ATP-binding</keyword>
<dbReference type="Gene3D" id="3.30.200.20">
    <property type="entry name" value="Phosphorylase Kinase, domain 1"/>
    <property type="match status" value="1"/>
</dbReference>
<dbReference type="InterPro" id="IPR000719">
    <property type="entry name" value="Prot_kinase_dom"/>
</dbReference>
<feature type="binding site" evidence="7">
    <location>
        <position position="57"/>
    </location>
    <ligand>
        <name>ATP</name>
        <dbReference type="ChEBI" id="CHEBI:30616"/>
    </ligand>
</feature>
<evidence type="ECO:0000256" key="1">
    <source>
        <dbReference type="ARBA" id="ARBA00012513"/>
    </source>
</evidence>
<dbReference type="Pfam" id="PF00069">
    <property type="entry name" value="Pkinase"/>
    <property type="match status" value="1"/>
</dbReference>
<evidence type="ECO:0000256" key="3">
    <source>
        <dbReference type="ARBA" id="ARBA00022679"/>
    </source>
</evidence>
<evidence type="ECO:0000256" key="8">
    <source>
        <dbReference type="RuleBase" id="RU000304"/>
    </source>
</evidence>
<accession>A0ABD6EFY4</accession>
<dbReference type="EC" id="2.7.11.1" evidence="1"/>